<reference evidence="1 2" key="1">
    <citation type="journal article" date="2019" name="Sci. Rep.">
        <title>Orb-weaving spider Araneus ventricosus genome elucidates the spidroin gene catalogue.</title>
        <authorList>
            <person name="Kono N."/>
            <person name="Nakamura H."/>
            <person name="Ohtoshi R."/>
            <person name="Moran D.A.P."/>
            <person name="Shinohara A."/>
            <person name="Yoshida Y."/>
            <person name="Fujiwara M."/>
            <person name="Mori M."/>
            <person name="Tomita M."/>
            <person name="Arakawa K."/>
        </authorList>
    </citation>
    <scope>NUCLEOTIDE SEQUENCE [LARGE SCALE GENOMIC DNA]</scope>
</reference>
<accession>A0A4Y2SU19</accession>
<protein>
    <submittedName>
        <fullName evidence="1">Uncharacterized protein</fullName>
    </submittedName>
</protein>
<name>A0A4Y2SU19_ARAVE</name>
<dbReference type="AlphaFoldDB" id="A0A4Y2SU19"/>
<comment type="caution">
    <text evidence="1">The sequence shown here is derived from an EMBL/GenBank/DDBJ whole genome shotgun (WGS) entry which is preliminary data.</text>
</comment>
<dbReference type="Proteomes" id="UP000499080">
    <property type="component" value="Unassembled WGS sequence"/>
</dbReference>
<evidence type="ECO:0000313" key="2">
    <source>
        <dbReference type="Proteomes" id="UP000499080"/>
    </source>
</evidence>
<dbReference type="EMBL" id="BGPR01023319">
    <property type="protein sequence ID" value="GBN90425.1"/>
    <property type="molecule type" value="Genomic_DNA"/>
</dbReference>
<gene>
    <name evidence="1" type="ORF">AVEN_61885_1</name>
</gene>
<proteinExistence type="predicted"/>
<evidence type="ECO:0000313" key="1">
    <source>
        <dbReference type="EMBL" id="GBN90425.1"/>
    </source>
</evidence>
<sequence>MVPKALKSSPLKEERAVILGRGKEEEEVLGEENCYRKSHESELPRNPRLRAGGFQFRKPIPLKIRRVLGLLHVKSYIGAKRPPAGVVRKFGEESAV</sequence>
<keyword evidence="2" id="KW-1185">Reference proteome</keyword>
<organism evidence="1 2">
    <name type="scientific">Araneus ventricosus</name>
    <name type="common">Orbweaver spider</name>
    <name type="synonym">Epeira ventricosa</name>
    <dbReference type="NCBI Taxonomy" id="182803"/>
    <lineage>
        <taxon>Eukaryota</taxon>
        <taxon>Metazoa</taxon>
        <taxon>Ecdysozoa</taxon>
        <taxon>Arthropoda</taxon>
        <taxon>Chelicerata</taxon>
        <taxon>Arachnida</taxon>
        <taxon>Araneae</taxon>
        <taxon>Araneomorphae</taxon>
        <taxon>Entelegynae</taxon>
        <taxon>Araneoidea</taxon>
        <taxon>Araneidae</taxon>
        <taxon>Araneus</taxon>
    </lineage>
</organism>